<dbReference type="PANTHER" id="PTHR24248:SF163">
    <property type="entry name" value="HISTAMINE H2 RECEPTOR-LIKE"/>
    <property type="match status" value="1"/>
</dbReference>
<dbReference type="GO" id="GO:0005886">
    <property type="term" value="C:plasma membrane"/>
    <property type="evidence" value="ECO:0007669"/>
    <property type="project" value="UniProtKB-SubCell"/>
</dbReference>
<evidence type="ECO:0000256" key="1">
    <source>
        <dbReference type="ARBA" id="ARBA00004651"/>
    </source>
</evidence>
<reference evidence="11" key="1">
    <citation type="submission" date="2023-01" db="EMBL/GenBank/DDBJ databases">
        <title>Genome assembly of the deep-sea coral Lophelia pertusa.</title>
        <authorList>
            <person name="Herrera S."/>
            <person name="Cordes E."/>
        </authorList>
    </citation>
    <scope>NUCLEOTIDE SEQUENCE</scope>
    <source>
        <strain evidence="11">USNM1676648</strain>
        <tissue evidence="11">Polyp</tissue>
    </source>
</reference>
<evidence type="ECO:0000256" key="2">
    <source>
        <dbReference type="ARBA" id="ARBA00022475"/>
    </source>
</evidence>
<sequence>MANGTASGLNSDWSEGKAELHVILLCSVVLVIAAIIVAGNSLVVLSVVCNRRLQTKTSAFITSLAVGDLMIGLVLMPLIVVSNTVGPSVENGLKYCHVTISIAVMLMFNSVANLGAVTFDRFLAVVVPLRYKSIMTKRLIVPIIAFVWVFSTIFGFIPFMGWRTVIEPERSSGLFCQVPLNLAQGYIITVCVVGLLPSIFVLAAYLKIFQTAYHHELRIAAAINSVLRTNQNDLKLNMIKEMKAAKMVALVLGAFIFSWCPLFVIMIVDIAMKHSVNSYIYAGGVIFATLNSALNPVIYASMNSEFRDTFKALLQCQSISANRVAPGTV</sequence>
<keyword evidence="3 9" id="KW-0812">Transmembrane</keyword>
<evidence type="ECO:0000313" key="11">
    <source>
        <dbReference type="EMBL" id="KAJ7385396.1"/>
    </source>
</evidence>
<dbReference type="Gene3D" id="1.20.1070.10">
    <property type="entry name" value="Rhodopsin 7-helix transmembrane proteins"/>
    <property type="match status" value="1"/>
</dbReference>
<keyword evidence="8" id="KW-0807">Transducer</keyword>
<evidence type="ECO:0000259" key="10">
    <source>
        <dbReference type="PROSITE" id="PS50262"/>
    </source>
</evidence>
<dbReference type="Pfam" id="PF00001">
    <property type="entry name" value="7tm_1"/>
    <property type="match status" value="1"/>
</dbReference>
<evidence type="ECO:0000256" key="6">
    <source>
        <dbReference type="ARBA" id="ARBA00023136"/>
    </source>
</evidence>
<evidence type="ECO:0000256" key="5">
    <source>
        <dbReference type="ARBA" id="ARBA00023040"/>
    </source>
</evidence>
<evidence type="ECO:0000256" key="7">
    <source>
        <dbReference type="ARBA" id="ARBA00023170"/>
    </source>
</evidence>
<proteinExistence type="predicted"/>
<dbReference type="OrthoDB" id="5957871at2759"/>
<feature type="domain" description="G-protein coupled receptors family 1 profile" evidence="10">
    <location>
        <begin position="39"/>
        <end position="299"/>
    </location>
</feature>
<comment type="caution">
    <text evidence="11">The sequence shown here is derived from an EMBL/GenBank/DDBJ whole genome shotgun (WGS) entry which is preliminary data.</text>
</comment>
<dbReference type="AlphaFoldDB" id="A0A9W9ZP99"/>
<comment type="subcellular location">
    <subcellularLocation>
        <location evidence="1">Cell membrane</location>
        <topology evidence="1">Multi-pass membrane protein</topology>
    </subcellularLocation>
</comment>
<feature type="transmembrane region" description="Helical" evidence="9">
    <location>
        <begin position="60"/>
        <end position="80"/>
    </location>
</feature>
<keyword evidence="12" id="KW-1185">Reference proteome</keyword>
<dbReference type="Proteomes" id="UP001163046">
    <property type="component" value="Unassembled WGS sequence"/>
</dbReference>
<dbReference type="PANTHER" id="PTHR24248">
    <property type="entry name" value="ADRENERGIC RECEPTOR-RELATED G-PROTEIN COUPLED RECEPTOR"/>
    <property type="match status" value="1"/>
</dbReference>
<dbReference type="SMART" id="SM01381">
    <property type="entry name" value="7TM_GPCR_Srsx"/>
    <property type="match status" value="1"/>
</dbReference>
<organism evidence="11 12">
    <name type="scientific">Desmophyllum pertusum</name>
    <dbReference type="NCBI Taxonomy" id="174260"/>
    <lineage>
        <taxon>Eukaryota</taxon>
        <taxon>Metazoa</taxon>
        <taxon>Cnidaria</taxon>
        <taxon>Anthozoa</taxon>
        <taxon>Hexacorallia</taxon>
        <taxon>Scleractinia</taxon>
        <taxon>Caryophylliina</taxon>
        <taxon>Caryophylliidae</taxon>
        <taxon>Desmophyllum</taxon>
    </lineage>
</organism>
<dbReference type="SUPFAM" id="SSF81321">
    <property type="entry name" value="Family A G protein-coupled receptor-like"/>
    <property type="match status" value="1"/>
</dbReference>
<evidence type="ECO:0000313" key="12">
    <source>
        <dbReference type="Proteomes" id="UP001163046"/>
    </source>
</evidence>
<evidence type="ECO:0000256" key="4">
    <source>
        <dbReference type="ARBA" id="ARBA00022989"/>
    </source>
</evidence>
<accession>A0A9W9ZP99</accession>
<keyword evidence="7" id="KW-0675">Receptor</keyword>
<dbReference type="PROSITE" id="PS50262">
    <property type="entry name" value="G_PROTEIN_RECEP_F1_2"/>
    <property type="match status" value="1"/>
</dbReference>
<feature type="transmembrane region" description="Helical" evidence="9">
    <location>
        <begin position="20"/>
        <end position="48"/>
    </location>
</feature>
<name>A0A9W9ZP99_9CNID</name>
<dbReference type="InterPro" id="IPR000276">
    <property type="entry name" value="GPCR_Rhodpsn"/>
</dbReference>
<dbReference type="EMBL" id="MU825881">
    <property type="protein sequence ID" value="KAJ7385396.1"/>
    <property type="molecule type" value="Genomic_DNA"/>
</dbReference>
<keyword evidence="5" id="KW-0297">G-protein coupled receptor</keyword>
<keyword evidence="4 9" id="KW-1133">Transmembrane helix</keyword>
<feature type="transmembrane region" description="Helical" evidence="9">
    <location>
        <begin position="182"/>
        <end position="206"/>
    </location>
</feature>
<dbReference type="PRINTS" id="PR00237">
    <property type="entry name" value="GPCRRHODOPSN"/>
</dbReference>
<evidence type="ECO:0000256" key="3">
    <source>
        <dbReference type="ARBA" id="ARBA00022692"/>
    </source>
</evidence>
<dbReference type="GO" id="GO:0004930">
    <property type="term" value="F:G protein-coupled receptor activity"/>
    <property type="evidence" value="ECO:0007669"/>
    <property type="project" value="UniProtKB-KW"/>
</dbReference>
<dbReference type="CDD" id="cd14967">
    <property type="entry name" value="7tmA_amine_R-like"/>
    <property type="match status" value="1"/>
</dbReference>
<dbReference type="InterPro" id="IPR017452">
    <property type="entry name" value="GPCR_Rhodpsn_7TM"/>
</dbReference>
<feature type="transmembrane region" description="Helical" evidence="9">
    <location>
        <begin position="280"/>
        <end position="301"/>
    </location>
</feature>
<feature type="transmembrane region" description="Helical" evidence="9">
    <location>
        <begin position="139"/>
        <end position="162"/>
    </location>
</feature>
<evidence type="ECO:0000256" key="8">
    <source>
        <dbReference type="ARBA" id="ARBA00023224"/>
    </source>
</evidence>
<gene>
    <name evidence="11" type="ORF">OS493_016478</name>
</gene>
<feature type="transmembrane region" description="Helical" evidence="9">
    <location>
        <begin position="247"/>
        <end position="268"/>
    </location>
</feature>
<evidence type="ECO:0000256" key="9">
    <source>
        <dbReference type="SAM" id="Phobius"/>
    </source>
</evidence>
<keyword evidence="2" id="KW-1003">Cell membrane</keyword>
<protein>
    <recommendedName>
        <fullName evidence="10">G-protein coupled receptors family 1 profile domain-containing protein</fullName>
    </recommendedName>
</protein>
<keyword evidence="6 9" id="KW-0472">Membrane</keyword>
<feature type="transmembrane region" description="Helical" evidence="9">
    <location>
        <begin position="100"/>
        <end position="127"/>
    </location>
</feature>